<accession>A0ABD2ZFF0</accession>
<proteinExistence type="predicted"/>
<comment type="caution">
    <text evidence="2">The sequence shown here is derived from an EMBL/GenBank/DDBJ whole genome shotgun (WGS) entry which is preliminary data.</text>
</comment>
<name>A0ABD2ZFF0_9GENT</name>
<feature type="region of interest" description="Disordered" evidence="1">
    <location>
        <begin position="49"/>
        <end position="92"/>
    </location>
</feature>
<dbReference type="Proteomes" id="UP001630127">
    <property type="component" value="Unassembled WGS sequence"/>
</dbReference>
<protein>
    <submittedName>
        <fullName evidence="2">Uncharacterized protein</fullName>
    </submittedName>
</protein>
<evidence type="ECO:0000313" key="3">
    <source>
        <dbReference type="Proteomes" id="UP001630127"/>
    </source>
</evidence>
<reference evidence="2 3" key="1">
    <citation type="submission" date="2024-11" db="EMBL/GenBank/DDBJ databases">
        <title>A near-complete genome assembly of Cinchona calisaya.</title>
        <authorList>
            <person name="Lian D.C."/>
            <person name="Zhao X.W."/>
            <person name="Wei L."/>
        </authorList>
    </citation>
    <scope>NUCLEOTIDE SEQUENCE [LARGE SCALE GENOMIC DNA]</scope>
    <source>
        <tissue evidence="2">Nenye</tissue>
    </source>
</reference>
<organism evidence="2 3">
    <name type="scientific">Cinchona calisaya</name>
    <dbReference type="NCBI Taxonomy" id="153742"/>
    <lineage>
        <taxon>Eukaryota</taxon>
        <taxon>Viridiplantae</taxon>
        <taxon>Streptophyta</taxon>
        <taxon>Embryophyta</taxon>
        <taxon>Tracheophyta</taxon>
        <taxon>Spermatophyta</taxon>
        <taxon>Magnoliopsida</taxon>
        <taxon>eudicotyledons</taxon>
        <taxon>Gunneridae</taxon>
        <taxon>Pentapetalae</taxon>
        <taxon>asterids</taxon>
        <taxon>lamiids</taxon>
        <taxon>Gentianales</taxon>
        <taxon>Rubiaceae</taxon>
        <taxon>Cinchonoideae</taxon>
        <taxon>Cinchoneae</taxon>
        <taxon>Cinchona</taxon>
    </lineage>
</organism>
<evidence type="ECO:0000256" key="1">
    <source>
        <dbReference type="SAM" id="MobiDB-lite"/>
    </source>
</evidence>
<keyword evidence="3" id="KW-1185">Reference proteome</keyword>
<gene>
    <name evidence="2" type="ORF">ACH5RR_020750</name>
</gene>
<dbReference type="AlphaFoldDB" id="A0ABD2ZFF0"/>
<dbReference type="EMBL" id="JBJUIK010000009">
    <property type="protein sequence ID" value="KAL3518161.1"/>
    <property type="molecule type" value="Genomic_DNA"/>
</dbReference>
<sequence>MEKRPTMHPLAITSKIDHWSPEKHKKLYVQHKTPKFSLRHFHKQFTGKLSTASLSASEGPKPNLLSSPPDQRPSQTESKNTRSRKRGGPNNLCSALIVVNEQRPFELSRTISV</sequence>
<evidence type="ECO:0000313" key="2">
    <source>
        <dbReference type="EMBL" id="KAL3518161.1"/>
    </source>
</evidence>
<feature type="compositionally biased region" description="Polar residues" evidence="1">
    <location>
        <begin position="64"/>
        <end position="78"/>
    </location>
</feature>